<dbReference type="PANTHER" id="PTHR23076:SF113">
    <property type="entry name" value="ATP-DEPENDENT ZINC METALLOPROTEASE FTSH 1, CHLOROPLASTIC-RELATED"/>
    <property type="match status" value="1"/>
</dbReference>
<dbReference type="Pfam" id="PF01434">
    <property type="entry name" value="Peptidase_M41"/>
    <property type="match status" value="1"/>
</dbReference>
<dbReference type="GO" id="GO:0006508">
    <property type="term" value="P:proteolysis"/>
    <property type="evidence" value="ECO:0007669"/>
    <property type="project" value="UniProtKB-KW"/>
</dbReference>
<dbReference type="InterPro" id="IPR000642">
    <property type="entry name" value="Peptidase_M41"/>
</dbReference>
<keyword evidence="3" id="KW-0482">Metalloprotease</keyword>
<gene>
    <name evidence="3" type="primary">ftsH_91</name>
    <name evidence="3" type="ORF">SDC9_177894</name>
</gene>
<organism evidence="3">
    <name type="scientific">bioreactor metagenome</name>
    <dbReference type="NCBI Taxonomy" id="1076179"/>
    <lineage>
        <taxon>unclassified sequences</taxon>
        <taxon>metagenomes</taxon>
        <taxon>ecological metagenomes</taxon>
    </lineage>
</organism>
<dbReference type="EMBL" id="VSSQ01081530">
    <property type="protein sequence ID" value="MPN30423.1"/>
    <property type="molecule type" value="Genomic_DNA"/>
</dbReference>
<protein>
    <submittedName>
        <fullName evidence="3">ATP-dependent zinc metalloprotease FtsH</fullName>
        <ecNumber evidence="3">3.4.24.-</ecNumber>
    </submittedName>
</protein>
<dbReference type="GO" id="GO:0016020">
    <property type="term" value="C:membrane"/>
    <property type="evidence" value="ECO:0007669"/>
    <property type="project" value="UniProtKB-SubCell"/>
</dbReference>
<dbReference type="GO" id="GO:0004176">
    <property type="term" value="F:ATP-dependent peptidase activity"/>
    <property type="evidence" value="ECO:0007669"/>
    <property type="project" value="InterPro"/>
</dbReference>
<proteinExistence type="predicted"/>
<comment type="caution">
    <text evidence="3">The sequence shown here is derived from an EMBL/GenBank/DDBJ whole genome shotgun (WGS) entry which is preliminary data.</text>
</comment>
<dbReference type="InterPro" id="IPR037219">
    <property type="entry name" value="Peptidase_M41-like"/>
</dbReference>
<dbReference type="SUPFAM" id="SSF140990">
    <property type="entry name" value="FtsH protease domain-like"/>
    <property type="match status" value="1"/>
</dbReference>
<feature type="domain" description="Peptidase M41" evidence="2">
    <location>
        <begin position="2"/>
        <end position="124"/>
    </location>
</feature>
<reference evidence="3" key="1">
    <citation type="submission" date="2019-08" db="EMBL/GenBank/DDBJ databases">
        <authorList>
            <person name="Kucharzyk K."/>
            <person name="Murdoch R.W."/>
            <person name="Higgins S."/>
            <person name="Loffler F."/>
        </authorList>
    </citation>
    <scope>NUCLEOTIDE SEQUENCE</scope>
</reference>
<dbReference type="PANTHER" id="PTHR23076">
    <property type="entry name" value="METALLOPROTEASE M41 FTSH"/>
    <property type="match status" value="1"/>
</dbReference>
<dbReference type="GO" id="GO:0004222">
    <property type="term" value="F:metalloendopeptidase activity"/>
    <property type="evidence" value="ECO:0007669"/>
    <property type="project" value="InterPro"/>
</dbReference>
<dbReference type="AlphaFoldDB" id="A0A645H3M2"/>
<evidence type="ECO:0000256" key="1">
    <source>
        <dbReference type="ARBA" id="ARBA00004370"/>
    </source>
</evidence>
<dbReference type="GO" id="GO:0005524">
    <property type="term" value="F:ATP binding"/>
    <property type="evidence" value="ECO:0007669"/>
    <property type="project" value="InterPro"/>
</dbReference>
<dbReference type="Gene3D" id="1.20.58.760">
    <property type="entry name" value="Peptidase M41"/>
    <property type="match status" value="1"/>
</dbReference>
<keyword evidence="3" id="KW-0645">Protease</keyword>
<comment type="subcellular location">
    <subcellularLocation>
        <location evidence="1">Membrane</location>
    </subcellularLocation>
</comment>
<sequence>MITGYLGGRVTEEIVFNEISTGASNDIERSTMIAREMVTVYGMSELGPIKYDSGEHSVFLGRDYGARASVSGGVAFEIDQAVRQIIDDCYKKAQKIINDNRELVDAIASALLEHETLTSEQIYALAEGKTAQEVFATV</sequence>
<accession>A0A645H3M2</accession>
<keyword evidence="3" id="KW-0378">Hydrolase</keyword>
<name>A0A645H3M2_9ZZZZ</name>
<dbReference type="EC" id="3.4.24.-" evidence="3"/>
<evidence type="ECO:0000313" key="3">
    <source>
        <dbReference type="EMBL" id="MPN30423.1"/>
    </source>
</evidence>
<evidence type="ECO:0000259" key="2">
    <source>
        <dbReference type="Pfam" id="PF01434"/>
    </source>
</evidence>